<reference evidence="9 10" key="1">
    <citation type="submission" date="2010-01" db="EMBL/GenBank/DDBJ databases">
        <title>The complete genome of Thermobispora bispora DSM 43833.</title>
        <authorList>
            <consortium name="US DOE Joint Genome Institute (JGI-PGF)"/>
            <person name="Lucas S."/>
            <person name="Copeland A."/>
            <person name="Lapidus A."/>
            <person name="Glavina del Rio T."/>
            <person name="Dalin E."/>
            <person name="Tice H."/>
            <person name="Bruce D."/>
            <person name="Goodwin L."/>
            <person name="Pitluck S."/>
            <person name="Kyrpides N."/>
            <person name="Mavromatis K."/>
            <person name="Ivanova N."/>
            <person name="Mikhailova N."/>
            <person name="Chertkov O."/>
            <person name="Brettin T."/>
            <person name="Detter J.C."/>
            <person name="Han C."/>
            <person name="Larimer F."/>
            <person name="Land M."/>
            <person name="Hauser L."/>
            <person name="Markowitz V."/>
            <person name="Cheng J.-F."/>
            <person name="Hugenholtz P."/>
            <person name="Woyke T."/>
            <person name="Wu D."/>
            <person name="Jando M."/>
            <person name="Schneider S."/>
            <person name="Klenk H.-P."/>
            <person name="Eisen J.A."/>
        </authorList>
    </citation>
    <scope>NUCLEOTIDE SEQUENCE [LARGE SCALE GENOMIC DNA]</scope>
    <source>
        <strain evidence="10">ATCC 19993 / DSM 43833 / CBS 139.67 / JCM 10125 / KCTC 9307 / NBRC 14880 / R51</strain>
    </source>
</reference>
<comment type="subcellular location">
    <subcellularLocation>
        <location evidence="1">Membrane</location>
    </subcellularLocation>
</comment>
<keyword evidence="3" id="KW-0132">Cell division</keyword>
<keyword evidence="5" id="KW-1133">Transmembrane helix</keyword>
<accession>D6Y9Y4</accession>
<dbReference type="InterPro" id="IPR050487">
    <property type="entry name" value="FtsQ_DivIB"/>
</dbReference>
<evidence type="ECO:0000256" key="2">
    <source>
        <dbReference type="ARBA" id="ARBA00022475"/>
    </source>
</evidence>
<dbReference type="InterPro" id="IPR013685">
    <property type="entry name" value="POTRA_FtsQ_type"/>
</dbReference>
<dbReference type="GO" id="GO:0051301">
    <property type="term" value="P:cell division"/>
    <property type="evidence" value="ECO:0007669"/>
    <property type="project" value="UniProtKB-KW"/>
</dbReference>
<dbReference type="Proteomes" id="UP000006640">
    <property type="component" value="Chromosome"/>
</dbReference>
<dbReference type="eggNOG" id="COG1589">
    <property type="taxonomic scope" value="Bacteria"/>
</dbReference>
<dbReference type="GO" id="GO:0005886">
    <property type="term" value="C:plasma membrane"/>
    <property type="evidence" value="ECO:0007669"/>
    <property type="project" value="TreeGrafter"/>
</dbReference>
<dbReference type="Pfam" id="PF03799">
    <property type="entry name" value="FtsQ_DivIB_C"/>
    <property type="match status" value="1"/>
</dbReference>
<dbReference type="PROSITE" id="PS51779">
    <property type="entry name" value="POTRA"/>
    <property type="match status" value="1"/>
</dbReference>
<evidence type="ECO:0000256" key="3">
    <source>
        <dbReference type="ARBA" id="ARBA00022618"/>
    </source>
</evidence>
<keyword evidence="4" id="KW-0812">Transmembrane</keyword>
<evidence type="ECO:0000256" key="7">
    <source>
        <dbReference type="ARBA" id="ARBA00023306"/>
    </source>
</evidence>
<keyword evidence="7" id="KW-0131">Cell cycle</keyword>
<dbReference type="Gene3D" id="3.10.20.310">
    <property type="entry name" value="membrane protein fhac"/>
    <property type="match status" value="1"/>
</dbReference>
<evidence type="ECO:0000313" key="10">
    <source>
        <dbReference type="Proteomes" id="UP000006640"/>
    </source>
</evidence>
<dbReference type="InterPro" id="IPR005548">
    <property type="entry name" value="Cell_div_FtsQ/DivIB_C"/>
</dbReference>
<dbReference type="PANTHER" id="PTHR37820">
    <property type="entry name" value="CELL DIVISION PROTEIN DIVIB"/>
    <property type="match status" value="1"/>
</dbReference>
<dbReference type="AlphaFoldDB" id="D6Y9Y4"/>
<evidence type="ECO:0000256" key="5">
    <source>
        <dbReference type="ARBA" id="ARBA00022989"/>
    </source>
</evidence>
<dbReference type="STRING" id="469371.Tbis_1409"/>
<dbReference type="EMBL" id="CP001874">
    <property type="protein sequence ID" value="ADG88127.1"/>
    <property type="molecule type" value="Genomic_DNA"/>
</dbReference>
<protein>
    <submittedName>
        <fullName evidence="9">Polypeptide-transport-associated domain protein FtsQ-type</fullName>
    </submittedName>
</protein>
<dbReference type="PANTHER" id="PTHR37820:SF1">
    <property type="entry name" value="CELL DIVISION PROTEIN FTSQ"/>
    <property type="match status" value="1"/>
</dbReference>
<name>D6Y9Y4_THEBD</name>
<gene>
    <name evidence="9" type="ordered locus">Tbis_1409</name>
</gene>
<evidence type="ECO:0000313" key="9">
    <source>
        <dbReference type="EMBL" id="ADG88127.1"/>
    </source>
</evidence>
<sequence>MIPALRRAALVILLTGAVAGAAAWVVFFSPLLGVREIEVTGGSAALAERVRAAAGVPTGTPLAAVDLGEVERRVRGVLEVESARVARGWPGTLRISVVERTPIAVIPAGDRVLVVDRFGVVLGRVANAPRLPVLRGGPDPGDPAVRAALSVLHALPPGLAARVAEVRAPSAKSITLRLADGRTVLWGDARHAAQKSRNLASTLSKPGTFYDVSSPRVVTVK</sequence>
<keyword evidence="10" id="KW-1185">Reference proteome</keyword>
<evidence type="ECO:0000259" key="8">
    <source>
        <dbReference type="PROSITE" id="PS51779"/>
    </source>
</evidence>
<dbReference type="HOGENOM" id="CLU_047677_1_0_11"/>
<organism evidence="9 10">
    <name type="scientific">Thermobispora bispora (strain ATCC 19993 / DSM 43833 / CBS 139.67 / JCM 10125 / KCTC 9307 / NBRC 14880 / R51)</name>
    <dbReference type="NCBI Taxonomy" id="469371"/>
    <lineage>
        <taxon>Bacteria</taxon>
        <taxon>Bacillati</taxon>
        <taxon>Actinomycetota</taxon>
        <taxon>Actinomycetes</taxon>
        <taxon>Streptosporangiales</taxon>
        <taxon>Streptosporangiaceae</taxon>
        <taxon>Thermobispora</taxon>
    </lineage>
</organism>
<dbReference type="RefSeq" id="WP_013131660.1">
    <property type="nucleotide sequence ID" value="NC_014165.1"/>
</dbReference>
<dbReference type="InterPro" id="IPR034746">
    <property type="entry name" value="POTRA"/>
</dbReference>
<feature type="domain" description="POTRA" evidence="8">
    <location>
        <begin position="32"/>
        <end position="100"/>
    </location>
</feature>
<dbReference type="KEGG" id="tbi:Tbis_1409"/>
<evidence type="ECO:0000256" key="4">
    <source>
        <dbReference type="ARBA" id="ARBA00022692"/>
    </source>
</evidence>
<keyword evidence="2" id="KW-1003">Cell membrane</keyword>
<keyword evidence="6" id="KW-0472">Membrane</keyword>
<evidence type="ECO:0000256" key="1">
    <source>
        <dbReference type="ARBA" id="ARBA00004370"/>
    </source>
</evidence>
<dbReference type="Pfam" id="PF08478">
    <property type="entry name" value="POTRA_1"/>
    <property type="match status" value="1"/>
</dbReference>
<proteinExistence type="predicted"/>
<evidence type="ECO:0000256" key="6">
    <source>
        <dbReference type="ARBA" id="ARBA00023136"/>
    </source>
</evidence>